<reference evidence="1 2" key="1">
    <citation type="submission" date="2024-03" db="EMBL/GenBank/DDBJ databases">
        <title>Human intestinal bacterial collection.</title>
        <authorList>
            <person name="Pauvert C."/>
            <person name="Hitch T.C.A."/>
            <person name="Clavel T."/>
        </authorList>
    </citation>
    <scope>NUCLEOTIDE SEQUENCE [LARGE SCALE GENOMIC DNA]</scope>
    <source>
        <strain evidence="1 2">CLA-SR-H021</strain>
    </source>
</reference>
<name>A0ABV1D3X0_9FIRM</name>
<accession>A0ABV1D3X0</accession>
<evidence type="ECO:0008006" key="3">
    <source>
        <dbReference type="Google" id="ProtNLM"/>
    </source>
</evidence>
<sequence>MYGNSGEAERWYIDGIQVSQKSDAIKQEGFYMVITIVVGENGIIQYEIP</sequence>
<evidence type="ECO:0000313" key="1">
    <source>
        <dbReference type="EMBL" id="MEQ2425104.1"/>
    </source>
</evidence>
<dbReference type="RefSeq" id="WP_157045631.1">
    <property type="nucleotide sequence ID" value="NZ_JBBMFM010000024.1"/>
</dbReference>
<organism evidence="1 2">
    <name type="scientific">Enterocloster hominis</name>
    <name type="common">ex Hitch et al. 2024</name>
    <dbReference type="NCBI Taxonomy" id="1917870"/>
    <lineage>
        <taxon>Bacteria</taxon>
        <taxon>Bacillati</taxon>
        <taxon>Bacillota</taxon>
        <taxon>Clostridia</taxon>
        <taxon>Lachnospirales</taxon>
        <taxon>Lachnospiraceae</taxon>
        <taxon>Enterocloster</taxon>
    </lineage>
</organism>
<gene>
    <name evidence="1" type="ORF">WMQ36_08980</name>
</gene>
<dbReference type="Proteomes" id="UP001454086">
    <property type="component" value="Unassembled WGS sequence"/>
</dbReference>
<keyword evidence="2" id="KW-1185">Reference proteome</keyword>
<proteinExistence type="predicted"/>
<protein>
    <recommendedName>
        <fullName evidence="3">NTF2 fold domain-containing protein</fullName>
    </recommendedName>
</protein>
<evidence type="ECO:0000313" key="2">
    <source>
        <dbReference type="Proteomes" id="UP001454086"/>
    </source>
</evidence>
<dbReference type="EMBL" id="JBBMFM010000024">
    <property type="protein sequence ID" value="MEQ2425104.1"/>
    <property type="molecule type" value="Genomic_DNA"/>
</dbReference>
<comment type="caution">
    <text evidence="1">The sequence shown here is derived from an EMBL/GenBank/DDBJ whole genome shotgun (WGS) entry which is preliminary data.</text>
</comment>